<dbReference type="InterPro" id="IPR036864">
    <property type="entry name" value="Zn2-C6_fun-type_DNA-bd_sf"/>
</dbReference>
<dbReference type="GO" id="GO:0008270">
    <property type="term" value="F:zinc ion binding"/>
    <property type="evidence" value="ECO:0007669"/>
    <property type="project" value="InterPro"/>
</dbReference>
<evidence type="ECO:0000256" key="5">
    <source>
        <dbReference type="SAM" id="MobiDB-lite"/>
    </source>
</evidence>
<dbReference type="InterPro" id="IPR001155">
    <property type="entry name" value="OxRdtase_FMN_N"/>
</dbReference>
<keyword evidence="4" id="KW-0539">Nucleus</keyword>
<dbReference type="InterPro" id="IPR044152">
    <property type="entry name" value="YqjM-like"/>
</dbReference>
<feature type="compositionally biased region" description="Low complexity" evidence="5">
    <location>
        <begin position="1"/>
        <end position="18"/>
    </location>
</feature>
<dbReference type="Gene3D" id="4.10.240.10">
    <property type="entry name" value="Zn(2)-C6 fungal-type DNA-binding domain"/>
    <property type="match status" value="1"/>
</dbReference>
<gene>
    <name evidence="7" type="ORF">PENANT_c052G10449</name>
</gene>
<protein>
    <recommendedName>
        <fullName evidence="6">Zn(2)-C6 fungal-type domain-containing protein</fullName>
    </recommendedName>
</protein>
<accession>A0A1V6PRS8</accession>
<dbReference type="EMBL" id="MDYN01000052">
    <property type="protein sequence ID" value="OQD79412.1"/>
    <property type="molecule type" value="Genomic_DNA"/>
</dbReference>
<dbReference type="InterPro" id="IPR001138">
    <property type="entry name" value="Zn2Cys6_DnaBD"/>
</dbReference>
<dbReference type="AlphaFoldDB" id="A0A1V6PRS8"/>
<dbReference type="GO" id="GO:0010181">
    <property type="term" value="F:FMN binding"/>
    <property type="evidence" value="ECO:0007669"/>
    <property type="project" value="InterPro"/>
</dbReference>
<dbReference type="SUPFAM" id="SSF51395">
    <property type="entry name" value="FMN-linked oxidoreductases"/>
    <property type="match status" value="1"/>
</dbReference>
<feature type="domain" description="Zn(2)-C6 fungal-type" evidence="6">
    <location>
        <begin position="33"/>
        <end position="63"/>
    </location>
</feature>
<dbReference type="GO" id="GO:0003677">
    <property type="term" value="F:DNA binding"/>
    <property type="evidence" value="ECO:0007669"/>
    <property type="project" value="UniProtKB-KW"/>
</dbReference>
<dbReference type="SUPFAM" id="SSF57701">
    <property type="entry name" value="Zn2/Cys6 DNA-binding domain"/>
    <property type="match status" value="1"/>
</dbReference>
<name>A0A1V6PRS8_9EURO</name>
<dbReference type="GO" id="GO:0050661">
    <property type="term" value="F:NADP binding"/>
    <property type="evidence" value="ECO:0007669"/>
    <property type="project" value="InterPro"/>
</dbReference>
<keyword evidence="8" id="KW-1185">Reference proteome</keyword>
<dbReference type="PANTHER" id="PTHR43303:SF2">
    <property type="entry name" value="INDOLEAMINE 2,3-DIOXYGENASE PYRROLE 2,3-DIOXYGENASE (AFU_ORTHOLOGUE AFUA_5G01450"/>
    <property type="match status" value="1"/>
</dbReference>
<dbReference type="Pfam" id="PF00724">
    <property type="entry name" value="Oxidored_FMN"/>
    <property type="match status" value="1"/>
</dbReference>
<comment type="caution">
    <text evidence="7">The sequence shown here is derived from an EMBL/GenBank/DDBJ whole genome shotgun (WGS) entry which is preliminary data.</text>
</comment>
<evidence type="ECO:0000259" key="6">
    <source>
        <dbReference type="PROSITE" id="PS50048"/>
    </source>
</evidence>
<keyword evidence="1" id="KW-0805">Transcription regulation</keyword>
<dbReference type="InterPro" id="IPR021858">
    <property type="entry name" value="Fun_TF"/>
</dbReference>
<keyword evidence="3" id="KW-0804">Transcription</keyword>
<dbReference type="CDD" id="cd00067">
    <property type="entry name" value="GAL4"/>
    <property type="match status" value="1"/>
</dbReference>
<dbReference type="GO" id="GO:0000981">
    <property type="term" value="F:DNA-binding transcription factor activity, RNA polymerase II-specific"/>
    <property type="evidence" value="ECO:0007669"/>
    <property type="project" value="InterPro"/>
</dbReference>
<dbReference type="PANTHER" id="PTHR43303">
    <property type="entry name" value="NADPH DEHYDROGENASE C23G7.10C-RELATED"/>
    <property type="match status" value="1"/>
</dbReference>
<dbReference type="PROSITE" id="PS00463">
    <property type="entry name" value="ZN2_CY6_FUNGAL_1"/>
    <property type="match status" value="1"/>
</dbReference>
<proteinExistence type="predicted"/>
<dbReference type="PROSITE" id="PS50048">
    <property type="entry name" value="ZN2_CY6_FUNGAL_2"/>
    <property type="match status" value="1"/>
</dbReference>
<organism evidence="7 8">
    <name type="scientific">Penicillium antarcticum</name>
    <dbReference type="NCBI Taxonomy" id="416450"/>
    <lineage>
        <taxon>Eukaryota</taxon>
        <taxon>Fungi</taxon>
        <taxon>Dikarya</taxon>
        <taxon>Ascomycota</taxon>
        <taxon>Pezizomycotina</taxon>
        <taxon>Eurotiomycetes</taxon>
        <taxon>Eurotiomycetidae</taxon>
        <taxon>Eurotiales</taxon>
        <taxon>Aspergillaceae</taxon>
        <taxon>Penicillium</taxon>
    </lineage>
</organism>
<dbReference type="SMART" id="SM00066">
    <property type="entry name" value="GAL4"/>
    <property type="match status" value="1"/>
</dbReference>
<dbReference type="CDD" id="cd02932">
    <property type="entry name" value="OYE_YqiM_FMN"/>
    <property type="match status" value="1"/>
</dbReference>
<dbReference type="GO" id="GO:0003959">
    <property type="term" value="F:NADPH dehydrogenase activity"/>
    <property type="evidence" value="ECO:0007669"/>
    <property type="project" value="InterPro"/>
</dbReference>
<evidence type="ECO:0000256" key="3">
    <source>
        <dbReference type="ARBA" id="ARBA00023163"/>
    </source>
</evidence>
<feature type="region of interest" description="Disordered" evidence="5">
    <location>
        <begin position="1"/>
        <end position="24"/>
    </location>
</feature>
<evidence type="ECO:0000313" key="8">
    <source>
        <dbReference type="Proteomes" id="UP000191672"/>
    </source>
</evidence>
<dbReference type="Pfam" id="PF11951">
    <property type="entry name" value="Fungal_trans_2"/>
    <property type="match status" value="1"/>
</dbReference>
<dbReference type="Pfam" id="PF00172">
    <property type="entry name" value="Zn_clus"/>
    <property type="match status" value="1"/>
</dbReference>
<dbReference type="InterPro" id="IPR013785">
    <property type="entry name" value="Aldolase_TIM"/>
</dbReference>
<evidence type="ECO:0000256" key="2">
    <source>
        <dbReference type="ARBA" id="ARBA00023125"/>
    </source>
</evidence>
<dbReference type="Gene3D" id="3.20.20.70">
    <property type="entry name" value="Aldolase class I"/>
    <property type="match status" value="1"/>
</dbReference>
<dbReference type="STRING" id="416450.A0A1V6PRS8"/>
<dbReference type="Proteomes" id="UP000191672">
    <property type="component" value="Unassembled WGS sequence"/>
</dbReference>
<reference evidence="8" key="1">
    <citation type="journal article" date="2017" name="Nat. Microbiol.">
        <title>Global analysis of biosynthetic gene clusters reveals vast potential of secondary metabolite production in Penicillium species.</title>
        <authorList>
            <person name="Nielsen J.C."/>
            <person name="Grijseels S."/>
            <person name="Prigent S."/>
            <person name="Ji B."/>
            <person name="Dainat J."/>
            <person name="Nielsen K.F."/>
            <person name="Frisvad J.C."/>
            <person name="Workman M."/>
            <person name="Nielsen J."/>
        </authorList>
    </citation>
    <scope>NUCLEOTIDE SEQUENCE [LARGE SCALE GENOMIC DNA]</scope>
    <source>
        <strain evidence="8">IBT 31811</strain>
    </source>
</reference>
<evidence type="ECO:0000256" key="4">
    <source>
        <dbReference type="ARBA" id="ARBA00023242"/>
    </source>
</evidence>
<evidence type="ECO:0000313" key="7">
    <source>
        <dbReference type="EMBL" id="OQD79412.1"/>
    </source>
</evidence>
<sequence length="1056" mass="116882">MPVSTGSAAVVSGGVSSYRRPRRRPAHLRTKTGCLTCRKRKKKCDETPQTCRNCARQSLECTWQLNRQHSVSDDLSDHSSLGETLRVSSPVVAETELGMIQLFSDTKAQLSVSHLFSLIPQQGLVCCPQTGSIDLSIEQRYFVTSGHSPAITPGSAPLLDFLRSRFLPQLIRPAASCRIIDFFSKESMAMATSTPACMHALLACSGAEMPTKTPRVRDLAKFHYVQAVKDLRNDLERRDVQSRWLVVMHTVLMLCIYERSKPQGSASVQVHLNGAAQLIQLASIHCKSSHDSSNIEQAMYRLVYEAFIFHVATSLPFQYHMKDSSEVDSAFALAEDNLERHFNSSLACYPDSPVLGAPPQLFRYTYTVYHLYQDYLRGSLDLGALRKLENDLLQWDQSTAAPNTYKPDGMQDNLKKYDLGPWHRVIWKSQAAVIGPRLYLLGCRILLQLMAYGNKRRAHSTVDRLVQEGMNAVKHLQPELDYFAEYYCWPFYVLGISLQHLADRECLMAQILAFYEATNNGTMRRLSEILSARWKSSQSPIWFVRFDVHIRLFGILSGITLEVTFPSTIVSITDDIKTMGSHSFQSPPIVKAEGLPYFTPANNAGGAINPEDPNTPTLFRPLRIRDVTLKNRVIVAPMCTYSADSDPSSPAVGALTDFHVAHLGHFAVKGVGLIIIEATAVQANGRISPNDSGLWQEGTDSEQFKGLRRVVDFAHSQGAKVGIQLAHAGRKASTVSPWLAAQSKQRGIKADESVGGWPSNVVGPSGGEEHIWAPGDQFWAPREMSTVEVEELIQAFARSAKLAAEAGVDVIEIHGAHGYLIHQFLSPVTNRRTDKYGGSFENRTRLVAEVATAVRAVIPVGMPLLLRISATDWLEKAHVSTETGSWDMPSSIKLAKMLPDLGIDFLDVSSGGNHKDQRIEPHSNYQIDLAGEIRREIRAANQKTLIGAVGFITEAESASKIVQGAEDEAQANEQLLSGQNPRADAVLMARQFLREPEWVLTAAKKLGVKIIHPLGRGVDDLQLDDHFPIENLSFRTCALSVHLELFSDAGGLQQEI</sequence>
<keyword evidence="2" id="KW-0238">DNA-binding</keyword>
<evidence type="ECO:0000256" key="1">
    <source>
        <dbReference type="ARBA" id="ARBA00023015"/>
    </source>
</evidence>